<evidence type="ECO:0000256" key="1">
    <source>
        <dbReference type="SAM" id="Phobius"/>
    </source>
</evidence>
<keyword evidence="3" id="KW-1185">Reference proteome</keyword>
<feature type="transmembrane region" description="Helical" evidence="1">
    <location>
        <begin position="35"/>
        <end position="55"/>
    </location>
</feature>
<accession>A0A916T8L4</accession>
<evidence type="ECO:0000313" key="2">
    <source>
        <dbReference type="EMBL" id="GGB35785.1"/>
    </source>
</evidence>
<organism evidence="2 3">
    <name type="scientific">Roseibium aquae</name>
    <dbReference type="NCBI Taxonomy" id="1323746"/>
    <lineage>
        <taxon>Bacteria</taxon>
        <taxon>Pseudomonadati</taxon>
        <taxon>Pseudomonadota</taxon>
        <taxon>Alphaproteobacteria</taxon>
        <taxon>Hyphomicrobiales</taxon>
        <taxon>Stappiaceae</taxon>
        <taxon>Roseibium</taxon>
    </lineage>
</organism>
<dbReference type="EMBL" id="BMFA01000001">
    <property type="protein sequence ID" value="GGB35785.1"/>
    <property type="molecule type" value="Genomic_DNA"/>
</dbReference>
<name>A0A916T8L4_9HYPH</name>
<gene>
    <name evidence="2" type="ORF">GCM10011316_04900</name>
</gene>
<keyword evidence="1" id="KW-0472">Membrane</keyword>
<dbReference type="AlphaFoldDB" id="A0A916T8L4"/>
<reference evidence="2" key="2">
    <citation type="submission" date="2020-09" db="EMBL/GenBank/DDBJ databases">
        <authorList>
            <person name="Sun Q."/>
            <person name="Zhou Y."/>
        </authorList>
    </citation>
    <scope>NUCLEOTIDE SEQUENCE</scope>
    <source>
        <strain evidence="2">CGMCC 1.12426</strain>
    </source>
</reference>
<dbReference type="Proteomes" id="UP000605148">
    <property type="component" value="Unassembled WGS sequence"/>
</dbReference>
<dbReference type="RefSeq" id="WP_150494078.1">
    <property type="nucleotide sequence ID" value="NZ_BMFA01000001.1"/>
</dbReference>
<keyword evidence="1" id="KW-0812">Transmembrane</keyword>
<reference evidence="2" key="1">
    <citation type="journal article" date="2014" name="Int. J. Syst. Evol. Microbiol.">
        <title>Complete genome sequence of Corynebacterium casei LMG S-19264T (=DSM 44701T), isolated from a smear-ripened cheese.</title>
        <authorList>
            <consortium name="US DOE Joint Genome Institute (JGI-PGF)"/>
            <person name="Walter F."/>
            <person name="Albersmeier A."/>
            <person name="Kalinowski J."/>
            <person name="Ruckert C."/>
        </authorList>
    </citation>
    <scope>NUCLEOTIDE SEQUENCE</scope>
    <source>
        <strain evidence="2">CGMCC 1.12426</strain>
    </source>
</reference>
<dbReference type="OrthoDB" id="7362327at2"/>
<proteinExistence type="predicted"/>
<evidence type="ECO:0000313" key="3">
    <source>
        <dbReference type="Proteomes" id="UP000605148"/>
    </source>
</evidence>
<keyword evidence="1" id="KW-1133">Transmembrane helix</keyword>
<protein>
    <recommendedName>
        <fullName evidence="4">DUF3329 domain-containing protein</fullName>
    </recommendedName>
</protein>
<comment type="caution">
    <text evidence="2">The sequence shown here is derived from an EMBL/GenBank/DDBJ whole genome shotgun (WGS) entry which is preliminary data.</text>
</comment>
<feature type="transmembrane region" description="Helical" evidence="1">
    <location>
        <begin position="12"/>
        <end position="29"/>
    </location>
</feature>
<evidence type="ECO:0008006" key="4">
    <source>
        <dbReference type="Google" id="ProtNLM"/>
    </source>
</evidence>
<sequence>MFGKTEHPFLDPLWRRIVLVAFCVFWAGVEFYFDNAMWGYVVLAIAVYAAWAYLLTYKPSSEAADPDKDTQE</sequence>